<evidence type="ECO:0000256" key="7">
    <source>
        <dbReference type="SAM" id="Phobius"/>
    </source>
</evidence>
<evidence type="ECO:0000256" key="4">
    <source>
        <dbReference type="ARBA" id="ARBA00023253"/>
    </source>
</evidence>
<comment type="similarity">
    <text evidence="1">Belongs to the glycosyltransferase GT106 family.</text>
</comment>
<protein>
    <recommendedName>
        <fullName evidence="6">O-fucosyltransferase family protein</fullName>
    </recommendedName>
</protein>
<evidence type="ECO:0000313" key="8">
    <source>
        <dbReference type="EMBL" id="GFS39553.1"/>
    </source>
</evidence>
<keyword evidence="9" id="KW-1185">Reference proteome</keyword>
<evidence type="ECO:0000256" key="3">
    <source>
        <dbReference type="ARBA" id="ARBA00022679"/>
    </source>
</evidence>
<name>A0A7J0DRA0_9ERIC</name>
<dbReference type="Proteomes" id="UP000585474">
    <property type="component" value="Unassembled WGS sequence"/>
</dbReference>
<keyword evidence="7" id="KW-0812">Transmembrane</keyword>
<comment type="caution">
    <text evidence="8">The sequence shown here is derived from an EMBL/GenBank/DDBJ whole genome shotgun (WGS) entry which is preliminary data.</text>
</comment>
<organism evidence="8 9">
    <name type="scientific">Actinidia rufa</name>
    <dbReference type="NCBI Taxonomy" id="165716"/>
    <lineage>
        <taxon>Eukaryota</taxon>
        <taxon>Viridiplantae</taxon>
        <taxon>Streptophyta</taxon>
        <taxon>Embryophyta</taxon>
        <taxon>Tracheophyta</taxon>
        <taxon>Spermatophyta</taxon>
        <taxon>Magnoliopsida</taxon>
        <taxon>eudicotyledons</taxon>
        <taxon>Gunneridae</taxon>
        <taxon>Pentapetalae</taxon>
        <taxon>asterids</taxon>
        <taxon>Ericales</taxon>
        <taxon>Actinidiaceae</taxon>
        <taxon>Actinidia</taxon>
    </lineage>
</organism>
<dbReference type="GO" id="GO:0006004">
    <property type="term" value="P:fucose metabolic process"/>
    <property type="evidence" value="ECO:0007669"/>
    <property type="project" value="UniProtKB-KW"/>
</dbReference>
<dbReference type="AlphaFoldDB" id="A0A7J0DRA0"/>
<keyword evidence="2 8" id="KW-0328">Glycosyltransferase</keyword>
<sequence>MESCFDLQASPPNKPQGYIQVFLDGGLNQQRMGICDAVAVAKILNATLVIPHLEENPVWKDSSSFMDIFEVDHFVDVLKNDIPIVKELPSELTWSTREYYSTAIRATRIKTAPVHASAYWYLENVLPVLQRVVLTTNRISIRVQPISLLNYMAWLAQNPSREASNRSVGLKPTSRTQNLIPGLLHEPEPAGSSTYKHRYCVQAQVVADTAESPQKTAGFLFAVFALCYFDCSGLLVSIPFFISFLLAWSGFLVAAAEFMLPVASCLPAADTSSVAVCVFGFGIWLLSQESKVLDPTVAVTADTVVGDGCCWFLVLYRKTSGHLVVVVVSVALDSGLGCPQGPVVAILLDGCCCWALLSLVVFMPMFVYPTGQVVSGLLGSGYIVRLNPTAPRLFCSGQNSGQNSGSRCVESTQQ</sequence>
<dbReference type="PANTHER" id="PTHR31933:SF5">
    <property type="entry name" value="O-FUCOSYLTRANSFERASE 31"/>
    <property type="match status" value="1"/>
</dbReference>
<keyword evidence="5" id="KW-0119">Carbohydrate metabolism</keyword>
<feature type="transmembrane region" description="Helical" evidence="7">
    <location>
        <begin position="219"/>
        <end position="246"/>
    </location>
</feature>
<evidence type="ECO:0000256" key="6">
    <source>
        <dbReference type="ARBA" id="ARBA00030350"/>
    </source>
</evidence>
<dbReference type="PANTHER" id="PTHR31933">
    <property type="entry name" value="O-FUCOSYLTRANSFERASE 2-RELATED"/>
    <property type="match status" value="1"/>
</dbReference>
<keyword evidence="7" id="KW-1133">Transmembrane helix</keyword>
<feature type="transmembrane region" description="Helical" evidence="7">
    <location>
        <begin position="258"/>
        <end position="286"/>
    </location>
</feature>
<evidence type="ECO:0000313" key="9">
    <source>
        <dbReference type="Proteomes" id="UP000585474"/>
    </source>
</evidence>
<accession>A0A7J0DRA0</accession>
<gene>
    <name evidence="8" type="ORF">Acr_00g0063630</name>
</gene>
<proteinExistence type="inferred from homology"/>
<dbReference type="EMBL" id="BJWL01000333">
    <property type="protein sequence ID" value="GFS39553.1"/>
    <property type="molecule type" value="Genomic_DNA"/>
</dbReference>
<keyword evidence="7" id="KW-0472">Membrane</keyword>
<reference evidence="9" key="1">
    <citation type="submission" date="2019-07" db="EMBL/GenBank/DDBJ databases">
        <title>De Novo Assembly of kiwifruit Actinidia rufa.</title>
        <authorList>
            <person name="Sugita-Konishi S."/>
            <person name="Sato K."/>
            <person name="Mori E."/>
            <person name="Abe Y."/>
            <person name="Kisaki G."/>
            <person name="Hamano K."/>
            <person name="Suezawa K."/>
            <person name="Otani M."/>
            <person name="Fukuda T."/>
            <person name="Manabe T."/>
            <person name="Gomi K."/>
            <person name="Tabuchi M."/>
            <person name="Akimitsu K."/>
            <person name="Kataoka I."/>
        </authorList>
    </citation>
    <scope>NUCLEOTIDE SEQUENCE [LARGE SCALE GENOMIC DNA]</scope>
    <source>
        <strain evidence="9">cv. Fuchu</strain>
    </source>
</reference>
<dbReference type="InterPro" id="IPR052272">
    <property type="entry name" value="GT106_glycosyltransferase"/>
</dbReference>
<dbReference type="GO" id="GO:0016757">
    <property type="term" value="F:glycosyltransferase activity"/>
    <property type="evidence" value="ECO:0007669"/>
    <property type="project" value="UniProtKB-KW"/>
</dbReference>
<feature type="transmembrane region" description="Helical" evidence="7">
    <location>
        <begin position="343"/>
        <end position="368"/>
    </location>
</feature>
<keyword evidence="4" id="KW-0294">Fucose metabolism</keyword>
<evidence type="ECO:0000256" key="2">
    <source>
        <dbReference type="ARBA" id="ARBA00022676"/>
    </source>
</evidence>
<evidence type="ECO:0000256" key="1">
    <source>
        <dbReference type="ARBA" id="ARBA00007737"/>
    </source>
</evidence>
<dbReference type="InterPro" id="IPR019378">
    <property type="entry name" value="GDP-Fuc_O-FucTrfase"/>
</dbReference>
<evidence type="ECO:0000256" key="5">
    <source>
        <dbReference type="ARBA" id="ARBA00023277"/>
    </source>
</evidence>
<keyword evidence="3 8" id="KW-0808">Transferase</keyword>
<dbReference type="Pfam" id="PF10250">
    <property type="entry name" value="O-FucT"/>
    <property type="match status" value="1"/>
</dbReference>
<dbReference type="OrthoDB" id="1710233at2759"/>